<protein>
    <submittedName>
        <fullName evidence="2">Putative MFS family arabinose efflux permease</fullName>
    </submittedName>
</protein>
<dbReference type="InterPro" id="IPR036259">
    <property type="entry name" value="MFS_trans_sf"/>
</dbReference>
<evidence type="ECO:0000313" key="2">
    <source>
        <dbReference type="EMBL" id="NYJ22330.1"/>
    </source>
</evidence>
<keyword evidence="1" id="KW-0472">Membrane</keyword>
<gene>
    <name evidence="2" type="ORF">HNR13_000617</name>
</gene>
<reference evidence="2 3" key="1">
    <citation type="submission" date="2020-07" db="EMBL/GenBank/DDBJ databases">
        <title>Sequencing the genomes of 1000 actinobacteria strains.</title>
        <authorList>
            <person name="Klenk H.-P."/>
        </authorList>
    </citation>
    <scope>NUCLEOTIDE SEQUENCE [LARGE SCALE GENOMIC DNA]</scope>
    <source>
        <strain evidence="2 3">DSM 15165</strain>
    </source>
</reference>
<name>A0A853CU48_9MICO</name>
<keyword evidence="1" id="KW-1133">Transmembrane helix</keyword>
<dbReference type="AlphaFoldDB" id="A0A853CU48"/>
<feature type="transmembrane region" description="Helical" evidence="1">
    <location>
        <begin position="37"/>
        <end position="58"/>
    </location>
</feature>
<comment type="caution">
    <text evidence="2">The sequence shown here is derived from an EMBL/GenBank/DDBJ whole genome shotgun (WGS) entry which is preliminary data.</text>
</comment>
<dbReference type="EMBL" id="JACCFL010000001">
    <property type="protein sequence ID" value="NYJ22330.1"/>
    <property type="molecule type" value="Genomic_DNA"/>
</dbReference>
<sequence>MPALLQTRVLGAMKASAYLGVPLGSLLGGVLAQGVGLTWACVGAGAVMLLATITPLVFPVWRQLDRPSAAPGAARLGPEAA</sequence>
<dbReference type="Proteomes" id="UP000578352">
    <property type="component" value="Unassembled WGS sequence"/>
</dbReference>
<keyword evidence="1" id="KW-0812">Transmembrane</keyword>
<dbReference type="SUPFAM" id="SSF103473">
    <property type="entry name" value="MFS general substrate transporter"/>
    <property type="match status" value="1"/>
</dbReference>
<dbReference type="RefSeq" id="WP_179604389.1">
    <property type="nucleotide sequence ID" value="NZ_BAABEH010000001.1"/>
</dbReference>
<proteinExistence type="predicted"/>
<feature type="transmembrane region" description="Helical" evidence="1">
    <location>
        <begin position="12"/>
        <end position="31"/>
    </location>
</feature>
<evidence type="ECO:0000256" key="1">
    <source>
        <dbReference type="SAM" id="Phobius"/>
    </source>
</evidence>
<organism evidence="2 3">
    <name type="scientific">Leifsonia shinshuensis</name>
    <dbReference type="NCBI Taxonomy" id="150026"/>
    <lineage>
        <taxon>Bacteria</taxon>
        <taxon>Bacillati</taxon>
        <taxon>Actinomycetota</taxon>
        <taxon>Actinomycetes</taxon>
        <taxon>Micrococcales</taxon>
        <taxon>Microbacteriaceae</taxon>
        <taxon>Leifsonia</taxon>
    </lineage>
</organism>
<evidence type="ECO:0000313" key="3">
    <source>
        <dbReference type="Proteomes" id="UP000578352"/>
    </source>
</evidence>
<accession>A0A853CU48</accession>